<sequence length="327" mass="35497">MNPYDESRPPPPRRRGPRPVPPGVPYHRVLADGRRRIWRGIAALTLLVGGALLFSFALTLGSLVVDTMLGRDSVLTGGSELTPLAMGATLLGLALLLPWSMLIQRWLYGVRAASLHSVVSRFRPAVFGRAVLVIVPVWAVYMTAFSAFTPVDEVPWRFADLLAMLAITLILVPLQSAGEEYGLRGLAFRVAASWGRGPRAALMIGVVVSSLLFMALHFAADPWLNVYYFTLGAALALITWRTGGLEAAIVIHAVNNMIAFLILILLRSDPATMMDRSVGTGSAALLVPCALLVAITAVVWWRTRDSGPALTPAGLHEYEPRQEQEAR</sequence>
<dbReference type="InterPro" id="IPR003675">
    <property type="entry name" value="Rce1/LyrA-like_dom"/>
</dbReference>
<evidence type="ECO:0000256" key="1">
    <source>
        <dbReference type="SAM" id="MobiDB-lite"/>
    </source>
</evidence>
<evidence type="ECO:0000259" key="3">
    <source>
        <dbReference type="Pfam" id="PF02517"/>
    </source>
</evidence>
<keyword evidence="5" id="KW-1185">Reference proteome</keyword>
<evidence type="ECO:0000313" key="5">
    <source>
        <dbReference type="Proteomes" id="UP000572051"/>
    </source>
</evidence>
<accession>A0A7Z0EI34</accession>
<evidence type="ECO:0000256" key="2">
    <source>
        <dbReference type="SAM" id="Phobius"/>
    </source>
</evidence>
<feature type="transmembrane region" description="Helical" evidence="2">
    <location>
        <begin position="124"/>
        <end position="148"/>
    </location>
</feature>
<keyword evidence="2" id="KW-1133">Transmembrane helix</keyword>
<dbReference type="GO" id="GO:0080120">
    <property type="term" value="P:CAAX-box protein maturation"/>
    <property type="evidence" value="ECO:0007669"/>
    <property type="project" value="UniProtKB-ARBA"/>
</dbReference>
<name>A0A7Z0EI34_9ACTN</name>
<dbReference type="AlphaFoldDB" id="A0A7Z0EI34"/>
<gene>
    <name evidence="4" type="ORF">HNR10_000363</name>
</gene>
<feature type="transmembrane region" description="Helical" evidence="2">
    <location>
        <begin position="247"/>
        <end position="266"/>
    </location>
</feature>
<keyword evidence="4" id="KW-0645">Protease</keyword>
<feature type="region of interest" description="Disordered" evidence="1">
    <location>
        <begin position="1"/>
        <end position="22"/>
    </location>
</feature>
<keyword evidence="4" id="KW-0378">Hydrolase</keyword>
<evidence type="ECO:0000313" key="4">
    <source>
        <dbReference type="EMBL" id="NYJ32482.1"/>
    </source>
</evidence>
<organism evidence="4 5">
    <name type="scientific">Nocardiopsis aegyptia</name>
    <dbReference type="NCBI Taxonomy" id="220378"/>
    <lineage>
        <taxon>Bacteria</taxon>
        <taxon>Bacillati</taxon>
        <taxon>Actinomycetota</taxon>
        <taxon>Actinomycetes</taxon>
        <taxon>Streptosporangiales</taxon>
        <taxon>Nocardiopsidaceae</taxon>
        <taxon>Nocardiopsis</taxon>
    </lineage>
</organism>
<comment type="caution">
    <text evidence="4">The sequence shown here is derived from an EMBL/GenBank/DDBJ whole genome shotgun (WGS) entry which is preliminary data.</text>
</comment>
<dbReference type="GO" id="GO:0006508">
    <property type="term" value="P:proteolysis"/>
    <property type="evidence" value="ECO:0007669"/>
    <property type="project" value="UniProtKB-KW"/>
</dbReference>
<dbReference type="EMBL" id="JACCFS010000001">
    <property type="protein sequence ID" value="NYJ32482.1"/>
    <property type="molecule type" value="Genomic_DNA"/>
</dbReference>
<keyword evidence="2" id="KW-0472">Membrane</keyword>
<feature type="transmembrane region" description="Helical" evidence="2">
    <location>
        <begin position="200"/>
        <end position="218"/>
    </location>
</feature>
<dbReference type="RefSeq" id="WP_179820321.1">
    <property type="nucleotide sequence ID" value="NZ_JACCFS010000001.1"/>
</dbReference>
<dbReference type="Pfam" id="PF02517">
    <property type="entry name" value="Rce1-like"/>
    <property type="match status" value="1"/>
</dbReference>
<feature type="transmembrane region" description="Helical" evidence="2">
    <location>
        <begin position="84"/>
        <end position="103"/>
    </location>
</feature>
<feature type="transmembrane region" description="Helical" evidence="2">
    <location>
        <begin position="41"/>
        <end position="64"/>
    </location>
</feature>
<dbReference type="GO" id="GO:0004175">
    <property type="term" value="F:endopeptidase activity"/>
    <property type="evidence" value="ECO:0007669"/>
    <property type="project" value="UniProtKB-ARBA"/>
</dbReference>
<feature type="transmembrane region" description="Helical" evidence="2">
    <location>
        <begin position="154"/>
        <end position="174"/>
    </location>
</feature>
<dbReference type="Proteomes" id="UP000572051">
    <property type="component" value="Unassembled WGS sequence"/>
</dbReference>
<keyword evidence="2" id="KW-0812">Transmembrane</keyword>
<proteinExistence type="predicted"/>
<feature type="transmembrane region" description="Helical" evidence="2">
    <location>
        <begin position="278"/>
        <end position="301"/>
    </location>
</feature>
<feature type="domain" description="CAAX prenyl protease 2/Lysostaphin resistance protein A-like" evidence="3">
    <location>
        <begin position="165"/>
        <end position="258"/>
    </location>
</feature>
<protein>
    <submittedName>
        <fullName evidence="4">Membrane protease YdiL (CAAX protease family)</fullName>
    </submittedName>
</protein>
<reference evidence="4 5" key="1">
    <citation type="submission" date="2020-07" db="EMBL/GenBank/DDBJ databases">
        <title>Sequencing the genomes of 1000 actinobacteria strains.</title>
        <authorList>
            <person name="Klenk H.-P."/>
        </authorList>
    </citation>
    <scope>NUCLEOTIDE SEQUENCE [LARGE SCALE GENOMIC DNA]</scope>
    <source>
        <strain evidence="4 5">DSM 44442</strain>
    </source>
</reference>